<keyword evidence="1" id="KW-1133">Transmembrane helix</keyword>
<proteinExistence type="predicted"/>
<feature type="transmembrane region" description="Helical" evidence="1">
    <location>
        <begin position="95"/>
        <end position="116"/>
    </location>
</feature>
<evidence type="ECO:0000256" key="1">
    <source>
        <dbReference type="SAM" id="Phobius"/>
    </source>
</evidence>
<gene>
    <name evidence="2" type="ORF">C1871_05970</name>
</gene>
<keyword evidence="1" id="KW-0812">Transmembrane</keyword>
<sequence>MIDNCVITRPLSYLRKRPFCLWMQNERLGLMDADVKETELSLDRTNKVCKFICALMKLVFALVCIWWVATIIVMTIALFDSNSINNVGYLNLPALVMYVFSCAVMAVTCVTLIKIFSDASKGCSPFTMIQVRRLRLMAAALLVYAILEFAITYCSSFARQDWAGPSVATVDLFAIIAAAVVFAFSFVFKYGILLQKLSDETL</sequence>
<protein>
    <submittedName>
        <fullName evidence="2">DUF2975 domain-containing protein</fullName>
    </submittedName>
</protein>
<feature type="transmembrane region" description="Helical" evidence="1">
    <location>
        <begin position="170"/>
        <end position="188"/>
    </location>
</feature>
<accession>A0A369N7U6</accession>
<organism evidence="2 3">
    <name type="scientific">Eggerthella lenta</name>
    <name type="common">Eubacterium lentum</name>
    <dbReference type="NCBI Taxonomy" id="84112"/>
    <lineage>
        <taxon>Bacteria</taxon>
        <taxon>Bacillati</taxon>
        <taxon>Actinomycetota</taxon>
        <taxon>Coriobacteriia</taxon>
        <taxon>Eggerthellales</taxon>
        <taxon>Eggerthellaceae</taxon>
        <taxon>Eggerthella</taxon>
    </lineage>
</organism>
<evidence type="ECO:0000313" key="2">
    <source>
        <dbReference type="EMBL" id="RDB86561.1"/>
    </source>
</evidence>
<keyword evidence="1" id="KW-0472">Membrane</keyword>
<dbReference type="Proteomes" id="UP000253857">
    <property type="component" value="Unassembled WGS sequence"/>
</dbReference>
<comment type="caution">
    <text evidence="2">The sequence shown here is derived from an EMBL/GenBank/DDBJ whole genome shotgun (WGS) entry which is preliminary data.</text>
</comment>
<reference evidence="2 3" key="1">
    <citation type="journal article" date="2018" name="Elife">
        <title>Discovery and characterization of a prevalent human gut bacterial enzyme sufficient for the inactivation of a family of plant toxins.</title>
        <authorList>
            <person name="Koppel N."/>
            <person name="Bisanz J.E."/>
            <person name="Pandelia M.E."/>
            <person name="Turnbaugh P.J."/>
            <person name="Balskus E.P."/>
        </authorList>
    </citation>
    <scope>NUCLEOTIDE SEQUENCE [LARGE SCALE GENOMIC DNA]</scope>
    <source>
        <strain evidence="2 3">FAA1-1-60AUCSF</strain>
    </source>
</reference>
<evidence type="ECO:0000313" key="3">
    <source>
        <dbReference type="Proteomes" id="UP000253857"/>
    </source>
</evidence>
<dbReference type="AlphaFoldDB" id="A0A369N7U6"/>
<name>A0A369N7U6_EGGLN</name>
<feature type="transmembrane region" description="Helical" evidence="1">
    <location>
        <begin position="54"/>
        <end position="79"/>
    </location>
</feature>
<dbReference type="EMBL" id="PPTY01000007">
    <property type="protein sequence ID" value="RDB86561.1"/>
    <property type="molecule type" value="Genomic_DNA"/>
</dbReference>
<feature type="transmembrane region" description="Helical" evidence="1">
    <location>
        <begin position="136"/>
        <end position="158"/>
    </location>
</feature>